<evidence type="ECO:0000259" key="3">
    <source>
        <dbReference type="PROSITE" id="PS50102"/>
    </source>
</evidence>
<reference evidence="4" key="5">
    <citation type="journal article" date="2021" name="G3 (Bethesda)">
        <title>Aegilops tauschii genome assembly Aet v5.0 features greater sequence contiguity and improved annotation.</title>
        <authorList>
            <person name="Wang L."/>
            <person name="Zhu T."/>
            <person name="Rodriguez J.C."/>
            <person name="Deal K.R."/>
            <person name="Dubcovsky J."/>
            <person name="McGuire P.E."/>
            <person name="Lux T."/>
            <person name="Spannagl M."/>
            <person name="Mayer K.F.X."/>
            <person name="Baldrich P."/>
            <person name="Meyers B.C."/>
            <person name="Huo N."/>
            <person name="Gu Y.Q."/>
            <person name="Zhou H."/>
            <person name="Devos K.M."/>
            <person name="Bennetzen J.L."/>
            <person name="Unver T."/>
            <person name="Budak H."/>
            <person name="Gulick P.J."/>
            <person name="Galiba G."/>
            <person name="Kalapos B."/>
            <person name="Nelson D.R."/>
            <person name="Li P."/>
            <person name="You F.M."/>
            <person name="Luo M.C."/>
            <person name="Dvorak J."/>
        </authorList>
    </citation>
    <scope>NUCLEOTIDE SEQUENCE [LARGE SCALE GENOMIC DNA]</scope>
    <source>
        <strain evidence="4">cv. AL8/78</strain>
    </source>
</reference>
<reference evidence="4" key="4">
    <citation type="submission" date="2019-03" db="UniProtKB">
        <authorList>
            <consortium name="EnsemblPlants"/>
        </authorList>
    </citation>
    <scope>IDENTIFICATION</scope>
</reference>
<dbReference type="EnsemblPlants" id="AET4Gv20544700.38">
    <property type="protein sequence ID" value="AET4Gv20544700.38"/>
    <property type="gene ID" value="AET4Gv20544700"/>
</dbReference>
<feature type="region of interest" description="Disordered" evidence="2">
    <location>
        <begin position="82"/>
        <end position="112"/>
    </location>
</feature>
<dbReference type="PROSITE" id="PS50102">
    <property type="entry name" value="RRM"/>
    <property type="match status" value="1"/>
</dbReference>
<organism evidence="4 5">
    <name type="scientific">Aegilops tauschii subsp. strangulata</name>
    <name type="common">Goatgrass</name>
    <dbReference type="NCBI Taxonomy" id="200361"/>
    <lineage>
        <taxon>Eukaryota</taxon>
        <taxon>Viridiplantae</taxon>
        <taxon>Streptophyta</taxon>
        <taxon>Embryophyta</taxon>
        <taxon>Tracheophyta</taxon>
        <taxon>Spermatophyta</taxon>
        <taxon>Magnoliopsida</taxon>
        <taxon>Liliopsida</taxon>
        <taxon>Poales</taxon>
        <taxon>Poaceae</taxon>
        <taxon>BOP clade</taxon>
        <taxon>Pooideae</taxon>
        <taxon>Triticodae</taxon>
        <taxon>Triticeae</taxon>
        <taxon>Triticinae</taxon>
        <taxon>Aegilops</taxon>
    </lineage>
</organism>
<dbReference type="Pfam" id="PF00076">
    <property type="entry name" value="RRM_1"/>
    <property type="match status" value="1"/>
</dbReference>
<protein>
    <recommendedName>
        <fullName evidence="3">RRM domain-containing protein</fullName>
    </recommendedName>
</protein>
<dbReference type="SUPFAM" id="SSF54928">
    <property type="entry name" value="RNA-binding domain, RBD"/>
    <property type="match status" value="1"/>
</dbReference>
<feature type="domain" description="RRM" evidence="3">
    <location>
        <begin position="1"/>
        <end position="77"/>
    </location>
</feature>
<dbReference type="AlphaFoldDB" id="A0A453IFI0"/>
<evidence type="ECO:0000256" key="1">
    <source>
        <dbReference type="PROSITE-ProRule" id="PRU00176"/>
    </source>
</evidence>
<dbReference type="GO" id="GO:0003723">
    <property type="term" value="F:RNA binding"/>
    <property type="evidence" value="ECO:0007669"/>
    <property type="project" value="UniProtKB-UniRule"/>
</dbReference>
<dbReference type="Gramene" id="AET4Gv20544700.38">
    <property type="protein sequence ID" value="AET4Gv20544700.38"/>
    <property type="gene ID" value="AET4Gv20544700"/>
</dbReference>
<evidence type="ECO:0000313" key="4">
    <source>
        <dbReference type="EnsemblPlants" id="AET4Gv20544700.38"/>
    </source>
</evidence>
<dbReference type="Gene3D" id="3.30.70.330">
    <property type="match status" value="1"/>
</dbReference>
<reference evidence="5" key="2">
    <citation type="journal article" date="2017" name="Nat. Plants">
        <title>The Aegilops tauschii genome reveals multiple impacts of transposons.</title>
        <authorList>
            <person name="Zhao G."/>
            <person name="Zou C."/>
            <person name="Li K."/>
            <person name="Wang K."/>
            <person name="Li T."/>
            <person name="Gao L."/>
            <person name="Zhang X."/>
            <person name="Wang H."/>
            <person name="Yang Z."/>
            <person name="Liu X."/>
            <person name="Jiang W."/>
            <person name="Mao L."/>
            <person name="Kong X."/>
            <person name="Jiao Y."/>
            <person name="Jia J."/>
        </authorList>
    </citation>
    <scope>NUCLEOTIDE SEQUENCE [LARGE SCALE GENOMIC DNA]</scope>
    <source>
        <strain evidence="5">cv. AL8/78</strain>
    </source>
</reference>
<dbReference type="Proteomes" id="UP000015105">
    <property type="component" value="Chromosome 4D"/>
</dbReference>
<dbReference type="InterPro" id="IPR035979">
    <property type="entry name" value="RBD_domain_sf"/>
</dbReference>
<reference evidence="5" key="1">
    <citation type="journal article" date="2014" name="Science">
        <title>Ancient hybridizations among the ancestral genomes of bread wheat.</title>
        <authorList>
            <consortium name="International Wheat Genome Sequencing Consortium,"/>
            <person name="Marcussen T."/>
            <person name="Sandve S.R."/>
            <person name="Heier L."/>
            <person name="Spannagl M."/>
            <person name="Pfeifer M."/>
            <person name="Jakobsen K.S."/>
            <person name="Wulff B.B."/>
            <person name="Steuernagel B."/>
            <person name="Mayer K.F."/>
            <person name="Olsen O.A."/>
        </authorList>
    </citation>
    <scope>NUCLEOTIDE SEQUENCE [LARGE SCALE GENOMIC DNA]</scope>
    <source>
        <strain evidence="5">cv. AL8/78</strain>
    </source>
</reference>
<keyword evidence="1" id="KW-0694">RNA-binding</keyword>
<dbReference type="InterPro" id="IPR000504">
    <property type="entry name" value="RRM_dom"/>
</dbReference>
<dbReference type="InterPro" id="IPR012677">
    <property type="entry name" value="Nucleotide-bd_a/b_plait_sf"/>
</dbReference>
<name>A0A453IFI0_AEGTS</name>
<dbReference type="InterPro" id="IPR050441">
    <property type="entry name" value="RBM"/>
</dbReference>
<sequence length="277" mass="29762">LFVTGLSSRLTDRDLEKHFSTEGEVIDASIVLDPWTRESRGFGFVTMATLKEAERCIKYLDRSVLEGRVITVEKQVDARSCLASNSKDTQPKDRNNATSTKGQSEDEVEPQHQEGIWAPNHRVEGGIPEAGHLFGETVTAHATRLTENALILLIAEDDHTLVVTCVDHTPHMKEGNPTLPMAEGDHTLLPTGRSLPATGEGPTHPTTGACLARPAMVIATVQDLHTATEGGGRAPMTVLFQHTTAGAILQGAEDGATLAAYRHAGATPAAALRRRKN</sequence>
<dbReference type="SMART" id="SM00360">
    <property type="entry name" value="RRM"/>
    <property type="match status" value="1"/>
</dbReference>
<proteinExistence type="predicted"/>
<evidence type="ECO:0000313" key="5">
    <source>
        <dbReference type="Proteomes" id="UP000015105"/>
    </source>
</evidence>
<keyword evidence="5" id="KW-1185">Reference proteome</keyword>
<dbReference type="PANTHER" id="PTHR48034">
    <property type="entry name" value="TRANSFORMER-2 SEX-DETERMINING PROTEIN-RELATED"/>
    <property type="match status" value="1"/>
</dbReference>
<reference evidence="4" key="3">
    <citation type="journal article" date="2017" name="Nature">
        <title>Genome sequence of the progenitor of the wheat D genome Aegilops tauschii.</title>
        <authorList>
            <person name="Luo M.C."/>
            <person name="Gu Y.Q."/>
            <person name="Puiu D."/>
            <person name="Wang H."/>
            <person name="Twardziok S.O."/>
            <person name="Deal K.R."/>
            <person name="Huo N."/>
            <person name="Zhu T."/>
            <person name="Wang L."/>
            <person name="Wang Y."/>
            <person name="McGuire P.E."/>
            <person name="Liu S."/>
            <person name="Long H."/>
            <person name="Ramasamy R.K."/>
            <person name="Rodriguez J.C."/>
            <person name="Van S.L."/>
            <person name="Yuan L."/>
            <person name="Wang Z."/>
            <person name="Xia Z."/>
            <person name="Xiao L."/>
            <person name="Anderson O.D."/>
            <person name="Ouyang S."/>
            <person name="Liang Y."/>
            <person name="Zimin A.V."/>
            <person name="Pertea G."/>
            <person name="Qi P."/>
            <person name="Bennetzen J.L."/>
            <person name="Dai X."/>
            <person name="Dawson M.W."/>
            <person name="Muller H.G."/>
            <person name="Kugler K."/>
            <person name="Rivarola-Duarte L."/>
            <person name="Spannagl M."/>
            <person name="Mayer K.F.X."/>
            <person name="Lu F.H."/>
            <person name="Bevan M.W."/>
            <person name="Leroy P."/>
            <person name="Li P."/>
            <person name="You F.M."/>
            <person name="Sun Q."/>
            <person name="Liu Z."/>
            <person name="Lyons E."/>
            <person name="Wicker T."/>
            <person name="Salzberg S.L."/>
            <person name="Devos K.M."/>
            <person name="Dvorak J."/>
        </authorList>
    </citation>
    <scope>NUCLEOTIDE SEQUENCE [LARGE SCALE GENOMIC DNA]</scope>
    <source>
        <strain evidence="4">cv. AL8/78</strain>
    </source>
</reference>
<evidence type="ECO:0000256" key="2">
    <source>
        <dbReference type="SAM" id="MobiDB-lite"/>
    </source>
</evidence>
<accession>A0A453IFI0</accession>